<proteinExistence type="predicted"/>
<dbReference type="Proteomes" id="UP000054248">
    <property type="component" value="Unassembled WGS sequence"/>
</dbReference>
<reference evidence="1 2" key="1">
    <citation type="submission" date="2014-04" db="EMBL/GenBank/DDBJ databases">
        <authorList>
            <consortium name="DOE Joint Genome Institute"/>
            <person name="Kuo A."/>
            <person name="Girlanda M."/>
            <person name="Perotto S."/>
            <person name="Kohler A."/>
            <person name="Nagy L.G."/>
            <person name="Floudas D."/>
            <person name="Copeland A."/>
            <person name="Barry K.W."/>
            <person name="Cichocki N."/>
            <person name="Veneault-Fourrey C."/>
            <person name="LaButti K."/>
            <person name="Lindquist E.A."/>
            <person name="Lipzen A."/>
            <person name="Lundell T."/>
            <person name="Morin E."/>
            <person name="Murat C."/>
            <person name="Sun H."/>
            <person name="Tunlid A."/>
            <person name="Henrissat B."/>
            <person name="Grigoriev I.V."/>
            <person name="Hibbett D.S."/>
            <person name="Martin F."/>
            <person name="Nordberg H.P."/>
            <person name="Cantor M.N."/>
            <person name="Hua S.X."/>
        </authorList>
    </citation>
    <scope>NUCLEOTIDE SEQUENCE [LARGE SCALE GENOMIC DNA]</scope>
    <source>
        <strain evidence="1 2">MUT 4182</strain>
    </source>
</reference>
<feature type="non-terminal residue" evidence="1">
    <location>
        <position position="1"/>
    </location>
</feature>
<name>A0A0C3Q6L0_9AGAM</name>
<dbReference type="STRING" id="1051891.A0A0C3Q6L0"/>
<dbReference type="EMBL" id="KN823220">
    <property type="protein sequence ID" value="KIO19461.1"/>
    <property type="molecule type" value="Genomic_DNA"/>
</dbReference>
<keyword evidence="2" id="KW-1185">Reference proteome</keyword>
<protein>
    <submittedName>
        <fullName evidence="1">Uncharacterized protein</fullName>
    </submittedName>
</protein>
<feature type="non-terminal residue" evidence="1">
    <location>
        <position position="58"/>
    </location>
</feature>
<organism evidence="1 2">
    <name type="scientific">Tulasnella calospora MUT 4182</name>
    <dbReference type="NCBI Taxonomy" id="1051891"/>
    <lineage>
        <taxon>Eukaryota</taxon>
        <taxon>Fungi</taxon>
        <taxon>Dikarya</taxon>
        <taxon>Basidiomycota</taxon>
        <taxon>Agaricomycotina</taxon>
        <taxon>Agaricomycetes</taxon>
        <taxon>Cantharellales</taxon>
        <taxon>Tulasnellaceae</taxon>
        <taxon>Tulasnella</taxon>
    </lineage>
</organism>
<dbReference type="AlphaFoldDB" id="A0A0C3Q6L0"/>
<gene>
    <name evidence="1" type="ORF">M407DRAFT_44211</name>
</gene>
<accession>A0A0C3Q6L0</accession>
<evidence type="ECO:0000313" key="2">
    <source>
        <dbReference type="Proteomes" id="UP000054248"/>
    </source>
</evidence>
<sequence>TGDALRHLFATILHHCSPSCPEELWNRFKSSICDDLERKLERLNVPNRSEERIYNYGL</sequence>
<evidence type="ECO:0000313" key="1">
    <source>
        <dbReference type="EMBL" id="KIO19461.1"/>
    </source>
</evidence>
<reference evidence="2" key="2">
    <citation type="submission" date="2015-01" db="EMBL/GenBank/DDBJ databases">
        <title>Evolutionary Origins and Diversification of the Mycorrhizal Mutualists.</title>
        <authorList>
            <consortium name="DOE Joint Genome Institute"/>
            <consortium name="Mycorrhizal Genomics Consortium"/>
            <person name="Kohler A."/>
            <person name="Kuo A."/>
            <person name="Nagy L.G."/>
            <person name="Floudas D."/>
            <person name="Copeland A."/>
            <person name="Barry K.W."/>
            <person name="Cichocki N."/>
            <person name="Veneault-Fourrey C."/>
            <person name="LaButti K."/>
            <person name="Lindquist E.A."/>
            <person name="Lipzen A."/>
            <person name="Lundell T."/>
            <person name="Morin E."/>
            <person name="Murat C."/>
            <person name="Riley R."/>
            <person name="Ohm R."/>
            <person name="Sun H."/>
            <person name="Tunlid A."/>
            <person name="Henrissat B."/>
            <person name="Grigoriev I.V."/>
            <person name="Hibbett D.S."/>
            <person name="Martin F."/>
        </authorList>
    </citation>
    <scope>NUCLEOTIDE SEQUENCE [LARGE SCALE GENOMIC DNA]</scope>
    <source>
        <strain evidence="2">MUT 4182</strain>
    </source>
</reference>
<dbReference type="HOGENOM" id="CLU_196976_0_0_1"/>
<dbReference type="OrthoDB" id="1728974at2759"/>